<name>A0A0D8I9B8_9CLOT</name>
<evidence type="ECO:0000256" key="1">
    <source>
        <dbReference type="ARBA" id="ARBA00022555"/>
    </source>
</evidence>
<evidence type="ECO:0000256" key="3">
    <source>
        <dbReference type="ARBA" id="ARBA00022884"/>
    </source>
</evidence>
<dbReference type="Proteomes" id="UP000035704">
    <property type="component" value="Chromosome"/>
</dbReference>
<keyword evidence="3 5" id="KW-0694">RNA-binding</keyword>
<evidence type="ECO:0000313" key="7">
    <source>
        <dbReference type="Proteomes" id="UP000035704"/>
    </source>
</evidence>
<keyword evidence="4 5" id="KW-0648">Protein biosynthesis</keyword>
<proteinExistence type="inferred from homology"/>
<dbReference type="OrthoDB" id="9766163at2"/>
<dbReference type="PANTHER" id="PTHR15239:SF6">
    <property type="entry name" value="RIBOSOME QUALITY CONTROL COMPLEX SUBUNIT NEMF"/>
    <property type="match status" value="1"/>
</dbReference>
<dbReference type="KEGG" id="cace:CACET_c21020"/>
<dbReference type="HAMAP" id="MF_00844_B">
    <property type="entry name" value="RqcH_B"/>
    <property type="match status" value="1"/>
</dbReference>
<dbReference type="EMBL" id="CP009687">
    <property type="protein sequence ID" value="AKL95549.1"/>
    <property type="molecule type" value="Genomic_DNA"/>
</dbReference>
<dbReference type="AlphaFoldDB" id="A0A0D8I9B8"/>
<comment type="similarity">
    <text evidence="5">Belongs to the NEMF family.</text>
</comment>
<keyword evidence="1 5" id="KW-0820">tRNA-binding</keyword>
<dbReference type="GO" id="GO:0000049">
    <property type="term" value="F:tRNA binding"/>
    <property type="evidence" value="ECO:0007669"/>
    <property type="project" value="UniProtKB-UniRule"/>
</dbReference>
<dbReference type="Gene3D" id="2.30.310.10">
    <property type="entry name" value="ibrinogen binding protein from staphylococcus aureus domain"/>
    <property type="match status" value="1"/>
</dbReference>
<keyword evidence="2 5" id="KW-0699">rRNA-binding</keyword>
<reference evidence="6 7" key="1">
    <citation type="submission" date="2014-10" db="EMBL/GenBank/DDBJ databases">
        <title>Genome sequence of Clostridium aceticum DSM 1496.</title>
        <authorList>
            <person name="Poehlein A."/>
            <person name="Schiel-Bengelsdorf B."/>
            <person name="Gottschalk G."/>
            <person name="Duerre P."/>
            <person name="Daniel R."/>
        </authorList>
    </citation>
    <scope>NUCLEOTIDE SEQUENCE [LARGE SCALE GENOMIC DNA]</scope>
    <source>
        <strain evidence="6 7">DSM 1496</strain>
    </source>
</reference>
<dbReference type="RefSeq" id="WP_044825130.1">
    <property type="nucleotide sequence ID" value="NZ_CP009687.1"/>
</dbReference>
<dbReference type="STRING" id="84022.CACET_c21020"/>
<sequence length="589" mass="67656">MALDGLVTYALLSEFQSLLSFNRIEKVYQPEADEIIILLRGQGKNLKLLLSVNSNYPRVHFTNVNKENPTTPPSFCMLLRKYLQGGKIVAITQPNFERIIKFKIETLDELNMVKSRELIIEMMGRHSNIILIDCESNKVLDSIKRISFDVSRYRQVLPGLQYAMPPSKDKYNPLEIKGFEEFQTALSHDLQLSVEKGLYSTFIGVSPLVAREICFATMIEGSGLLGQLSIDDFHCLYKGFSSIFQSLQSHDYRPYLFFDTDGQKYVDFSILEMTHLSLYQKQEVSSASEMLEVFYKNRDAHQRIKQKSYDLRKSITTKLDRLYNKVQNLHQDLKNAKKADDYRLKGDLLTAHLYQIQKGDEVVEVVNYYDEDQNILKIQLDKRLTPSQNAQSYYKKYNKAKNALLEVDKQLKKAKEEIDYLEQVVINIDQSTYLSDLEEIHSELIETGYLKKRLTKKSVATFKKTGYLKYISSDGLEILVGKNNKQNDEITLKIADKEDLWFHIKDMPGSHVLLKTAGKPCSETTVLEAATLAAYYSKAKNATKVAVDYTARKNVRKPKGAKPGMVIYDYYTTLLVDGTEQAISHLKQI</sequence>
<accession>A0A0D8I9B8</accession>
<dbReference type="Pfam" id="PF05670">
    <property type="entry name" value="NFACT-R_1"/>
    <property type="match status" value="1"/>
</dbReference>
<evidence type="ECO:0000313" key="6">
    <source>
        <dbReference type="EMBL" id="AKL95549.1"/>
    </source>
</evidence>
<dbReference type="InterPro" id="IPR043682">
    <property type="entry name" value="RqcH_bacterial"/>
</dbReference>
<dbReference type="GO" id="GO:0019843">
    <property type="term" value="F:rRNA binding"/>
    <property type="evidence" value="ECO:0007669"/>
    <property type="project" value="UniProtKB-UniRule"/>
</dbReference>
<dbReference type="Pfam" id="PF05833">
    <property type="entry name" value="NFACT_N"/>
    <property type="match status" value="1"/>
</dbReference>
<gene>
    <name evidence="5" type="primary">rqcH</name>
    <name evidence="6" type="ORF">CACET_c21020</name>
</gene>
<evidence type="ECO:0000256" key="4">
    <source>
        <dbReference type="ARBA" id="ARBA00022917"/>
    </source>
</evidence>
<comment type="function">
    <text evidence="5">Key component of the ribosome quality control system (RQC), a ribosome-associated complex that mediates the extraction of incompletely synthesized nascent chains from stalled ribosomes and their subsequent degradation. RqcH recruits Ala-charged tRNA, and with RqcP directs the elongation of stalled nascent chains on 50S ribosomal subunits, leading to non-templated C-terminal alanine extensions (Ala tail). The Ala tail promotes nascent chain degradation. May add between 1 and at least 8 Ala residues. Binds to stalled 50S ribosomal subunits.</text>
</comment>
<keyword evidence="5" id="KW-0175">Coiled coil</keyword>
<dbReference type="GO" id="GO:0072344">
    <property type="term" value="P:rescue of stalled ribosome"/>
    <property type="evidence" value="ECO:0007669"/>
    <property type="project" value="UniProtKB-UniRule"/>
</dbReference>
<dbReference type="GO" id="GO:1990112">
    <property type="term" value="C:RQC complex"/>
    <property type="evidence" value="ECO:0007669"/>
    <property type="project" value="TreeGrafter"/>
</dbReference>
<organism evidence="6 7">
    <name type="scientific">Clostridium aceticum</name>
    <dbReference type="NCBI Taxonomy" id="84022"/>
    <lineage>
        <taxon>Bacteria</taxon>
        <taxon>Bacillati</taxon>
        <taxon>Bacillota</taxon>
        <taxon>Clostridia</taxon>
        <taxon>Eubacteriales</taxon>
        <taxon>Clostridiaceae</taxon>
        <taxon>Clostridium</taxon>
    </lineage>
</organism>
<dbReference type="InterPro" id="IPR051608">
    <property type="entry name" value="RQC_Subunit_NEMF"/>
</dbReference>
<dbReference type="PATRIC" id="fig|84022.5.peg.609"/>
<evidence type="ECO:0000256" key="5">
    <source>
        <dbReference type="HAMAP-Rule" id="MF_00844"/>
    </source>
</evidence>
<feature type="coiled-coil region" evidence="5">
    <location>
        <begin position="397"/>
        <end position="424"/>
    </location>
</feature>
<dbReference type="PANTHER" id="PTHR15239">
    <property type="entry name" value="NUCLEAR EXPORT MEDIATOR FACTOR NEMF"/>
    <property type="match status" value="1"/>
</dbReference>
<protein>
    <recommendedName>
        <fullName evidence="5">Rqc2 homolog RqcH</fullName>
        <shortName evidence="5">RqcH</shortName>
    </recommendedName>
</protein>
<dbReference type="Gene3D" id="1.10.8.50">
    <property type="match status" value="1"/>
</dbReference>
<evidence type="ECO:0000256" key="2">
    <source>
        <dbReference type="ARBA" id="ARBA00022730"/>
    </source>
</evidence>
<comment type="subunit">
    <text evidence="5">Associates with stalled 50S ribosomal subunits. Binds to RqcP.</text>
</comment>
<dbReference type="InterPro" id="IPR008532">
    <property type="entry name" value="NFACT_RNA-bd"/>
</dbReference>
<keyword evidence="7" id="KW-1185">Reference proteome</keyword>
<dbReference type="GO" id="GO:0043023">
    <property type="term" value="F:ribosomal large subunit binding"/>
    <property type="evidence" value="ECO:0007669"/>
    <property type="project" value="UniProtKB-UniRule"/>
</dbReference>
<dbReference type="FunFam" id="2.30.310.10:FF:000004">
    <property type="entry name" value="Fibronectin-binding protein A"/>
    <property type="match status" value="1"/>
</dbReference>